<dbReference type="PANTHER" id="PTHR43802">
    <property type="entry name" value="ENOYL-COA HYDRATASE"/>
    <property type="match status" value="1"/>
</dbReference>
<dbReference type="InterPro" id="IPR001753">
    <property type="entry name" value="Enoyl-CoA_hydra/iso"/>
</dbReference>
<dbReference type="SUPFAM" id="SSF52096">
    <property type="entry name" value="ClpP/crotonase"/>
    <property type="match status" value="1"/>
</dbReference>
<evidence type="ECO:0008006" key="3">
    <source>
        <dbReference type="Google" id="ProtNLM"/>
    </source>
</evidence>
<organism evidence="2">
    <name type="scientific">marine metagenome</name>
    <dbReference type="NCBI Taxonomy" id="408172"/>
    <lineage>
        <taxon>unclassified sequences</taxon>
        <taxon>metagenomes</taxon>
        <taxon>ecological metagenomes</taxon>
    </lineage>
</organism>
<dbReference type="InterPro" id="IPR029045">
    <property type="entry name" value="ClpP/crotonase-like_dom_sf"/>
</dbReference>
<proteinExistence type="inferred from homology"/>
<name>A0A382WSB2_9ZZZZ</name>
<dbReference type="PANTHER" id="PTHR43802:SF1">
    <property type="entry name" value="IP11341P-RELATED"/>
    <property type="match status" value="1"/>
</dbReference>
<dbReference type="EMBL" id="UINC01161855">
    <property type="protein sequence ID" value="SVD61285.1"/>
    <property type="molecule type" value="Genomic_DNA"/>
</dbReference>
<feature type="non-terminal residue" evidence="2">
    <location>
        <position position="93"/>
    </location>
</feature>
<accession>A0A382WSB2</accession>
<sequence>MKTKNLVILEKEEGVSLISLNDESSFNSLSEDLLKELFIVLKEADEDDSTKVLILRGAGRGFSAGHNLKEVQENQDESFYRNLLTSSKKVMTA</sequence>
<dbReference type="Pfam" id="PF00378">
    <property type="entry name" value="ECH_1"/>
    <property type="match status" value="1"/>
</dbReference>
<dbReference type="AlphaFoldDB" id="A0A382WSB2"/>
<comment type="similarity">
    <text evidence="1">Belongs to the enoyl-CoA hydratase/isomerase family.</text>
</comment>
<reference evidence="2" key="1">
    <citation type="submission" date="2018-05" db="EMBL/GenBank/DDBJ databases">
        <authorList>
            <person name="Lanie J.A."/>
            <person name="Ng W.-L."/>
            <person name="Kazmierczak K.M."/>
            <person name="Andrzejewski T.M."/>
            <person name="Davidsen T.M."/>
            <person name="Wayne K.J."/>
            <person name="Tettelin H."/>
            <person name="Glass J.I."/>
            <person name="Rusch D."/>
            <person name="Podicherti R."/>
            <person name="Tsui H.-C.T."/>
            <person name="Winkler M.E."/>
        </authorList>
    </citation>
    <scope>NUCLEOTIDE SEQUENCE</scope>
</reference>
<protein>
    <recommendedName>
        <fullName evidence="3">Enoyl-CoA hydratase/isomerase family protein</fullName>
    </recommendedName>
</protein>
<evidence type="ECO:0000313" key="2">
    <source>
        <dbReference type="EMBL" id="SVD61285.1"/>
    </source>
</evidence>
<dbReference type="CDD" id="cd06558">
    <property type="entry name" value="crotonase-like"/>
    <property type="match status" value="1"/>
</dbReference>
<gene>
    <name evidence="2" type="ORF">METZ01_LOCUS414139</name>
</gene>
<dbReference type="Gene3D" id="3.90.226.10">
    <property type="entry name" value="2-enoyl-CoA Hydratase, Chain A, domain 1"/>
    <property type="match status" value="1"/>
</dbReference>
<evidence type="ECO:0000256" key="1">
    <source>
        <dbReference type="ARBA" id="ARBA00005254"/>
    </source>
</evidence>